<accession>A0ABS1D2U4</accession>
<evidence type="ECO:0000313" key="3">
    <source>
        <dbReference type="Proteomes" id="UP000697995"/>
    </source>
</evidence>
<organism evidence="2 3">
    <name type="scientific">Paracraurococcus ruber</name>
    <dbReference type="NCBI Taxonomy" id="77675"/>
    <lineage>
        <taxon>Bacteria</taxon>
        <taxon>Pseudomonadati</taxon>
        <taxon>Pseudomonadota</taxon>
        <taxon>Alphaproteobacteria</taxon>
        <taxon>Acetobacterales</taxon>
        <taxon>Roseomonadaceae</taxon>
        <taxon>Paracraurococcus</taxon>
    </lineage>
</organism>
<evidence type="ECO:0000256" key="1">
    <source>
        <dbReference type="SAM" id="MobiDB-lite"/>
    </source>
</evidence>
<reference evidence="2 3" key="1">
    <citation type="journal article" date="2020" name="Microorganisms">
        <title>Osmotic Adaptation and Compatible Solute Biosynthesis of Phototrophic Bacteria as Revealed from Genome Analyses.</title>
        <authorList>
            <person name="Imhoff J.F."/>
            <person name="Rahn T."/>
            <person name="Kunzel S."/>
            <person name="Keller A."/>
            <person name="Neulinger S.C."/>
        </authorList>
    </citation>
    <scope>NUCLEOTIDE SEQUENCE [LARGE SCALE GENOMIC DNA]</scope>
    <source>
        <strain evidence="2 3">DSM 15382</strain>
    </source>
</reference>
<gene>
    <name evidence="2" type="ORF">CKO45_22290</name>
</gene>
<evidence type="ECO:0000313" key="2">
    <source>
        <dbReference type="EMBL" id="MBK1660950.1"/>
    </source>
</evidence>
<protein>
    <submittedName>
        <fullName evidence="2">Uncharacterized protein</fullName>
    </submittedName>
</protein>
<keyword evidence="3" id="KW-1185">Reference proteome</keyword>
<name>A0ABS1D2U4_9PROT</name>
<feature type="compositionally biased region" description="Polar residues" evidence="1">
    <location>
        <begin position="1"/>
        <end position="10"/>
    </location>
</feature>
<comment type="caution">
    <text evidence="2">The sequence shown here is derived from an EMBL/GenBank/DDBJ whole genome shotgun (WGS) entry which is preliminary data.</text>
</comment>
<dbReference type="Proteomes" id="UP000697995">
    <property type="component" value="Unassembled WGS sequence"/>
</dbReference>
<sequence>MNAASDTMPSETPPAGPDQATDEDRVARRCVLQHAVFNRVANVCFRRSPTDGEAVMVVPFGDREASLPLRGVQKEFDIPDDSEDGRMIGLIIESLGYVTALHPGDPLPAEVVNGQASWTPGGNHQRRAQVRLRVALLAWHDGDAARRAMRDIESGGRLDTDPELKTAFQNAGRKAMVELGCASPEEVMQRVDGLASDFAYIEALRDRLLVRIQALVLRVRRIAGTLHRSDSVRSDAVARIVKMAGTSLEELGARFDKVDEVCRDIIALLREPELRLAFVHESRDLLYRNLLGWDSILNQWDEADEDEDGPFWQVVANTYQFLARRYLPATEWPSFTNLRGSLSKSNRNIMRW</sequence>
<proteinExistence type="predicted"/>
<dbReference type="EMBL" id="NRSG01000231">
    <property type="protein sequence ID" value="MBK1660950.1"/>
    <property type="molecule type" value="Genomic_DNA"/>
</dbReference>
<dbReference type="RefSeq" id="WP_133222584.1">
    <property type="nucleotide sequence ID" value="NZ_NRSG01000231.1"/>
</dbReference>
<feature type="region of interest" description="Disordered" evidence="1">
    <location>
        <begin position="1"/>
        <end position="24"/>
    </location>
</feature>